<keyword evidence="4" id="KW-0539">Nucleus</keyword>
<dbReference type="InterPro" id="IPR027417">
    <property type="entry name" value="P-loop_NTPase"/>
</dbReference>
<evidence type="ECO:0000256" key="4">
    <source>
        <dbReference type="ARBA" id="ARBA00023242"/>
    </source>
</evidence>
<dbReference type="InterPro" id="IPR003395">
    <property type="entry name" value="RecF/RecN/SMC_N"/>
</dbReference>
<dbReference type="Proteomes" id="UP000236333">
    <property type="component" value="Unassembled WGS sequence"/>
</dbReference>
<dbReference type="SUPFAM" id="SSF52540">
    <property type="entry name" value="P-loop containing nucleoside triphosphate hydrolases"/>
    <property type="match status" value="1"/>
</dbReference>
<dbReference type="PANTHER" id="PTHR18937:SF12">
    <property type="entry name" value="STRUCTURAL MAINTENANCE OF CHROMOSOMES PROTEIN"/>
    <property type="match status" value="1"/>
</dbReference>
<dbReference type="PANTHER" id="PTHR18937">
    <property type="entry name" value="STRUCTURAL MAINTENANCE OF CHROMOSOMES SMC FAMILY MEMBER"/>
    <property type="match status" value="1"/>
</dbReference>
<evidence type="ECO:0000259" key="7">
    <source>
        <dbReference type="Pfam" id="PF02463"/>
    </source>
</evidence>
<feature type="compositionally biased region" description="Basic residues" evidence="6">
    <location>
        <begin position="120"/>
        <end position="135"/>
    </location>
</feature>
<evidence type="ECO:0000256" key="2">
    <source>
        <dbReference type="ARBA" id="ARBA00022618"/>
    </source>
</evidence>
<dbReference type="GO" id="GO:0007062">
    <property type="term" value="P:sister chromatid cohesion"/>
    <property type="evidence" value="ECO:0007669"/>
    <property type="project" value="TreeGrafter"/>
</dbReference>
<comment type="subcellular location">
    <subcellularLocation>
        <location evidence="1">Nucleus</location>
    </subcellularLocation>
</comment>
<reference evidence="8 9" key="1">
    <citation type="journal article" date="2017" name="Mol. Biol. Evol.">
        <title>The 4-celled Tetrabaena socialis nuclear genome reveals the essential components for genetic control of cell number at the origin of multicellularity in the volvocine lineage.</title>
        <authorList>
            <person name="Featherston J."/>
            <person name="Arakaki Y."/>
            <person name="Hanschen E.R."/>
            <person name="Ferris P.J."/>
            <person name="Michod R.E."/>
            <person name="Olson B.J.S.C."/>
            <person name="Nozaki H."/>
            <person name="Durand P.M."/>
        </authorList>
    </citation>
    <scope>NUCLEOTIDE SEQUENCE [LARGE SCALE GENOMIC DNA]</scope>
    <source>
        <strain evidence="8 9">NIES-571</strain>
    </source>
</reference>
<dbReference type="GO" id="GO:0051301">
    <property type="term" value="P:cell division"/>
    <property type="evidence" value="ECO:0007669"/>
    <property type="project" value="UniProtKB-KW"/>
</dbReference>
<dbReference type="GO" id="GO:0008278">
    <property type="term" value="C:cohesin complex"/>
    <property type="evidence" value="ECO:0007669"/>
    <property type="project" value="TreeGrafter"/>
</dbReference>
<evidence type="ECO:0000313" key="8">
    <source>
        <dbReference type="EMBL" id="PNG99745.1"/>
    </source>
</evidence>
<keyword evidence="2" id="KW-0132">Cell division</keyword>
<accession>A0A2J7ZHJ2</accession>
<evidence type="ECO:0000256" key="3">
    <source>
        <dbReference type="ARBA" id="ARBA00022776"/>
    </source>
</evidence>
<evidence type="ECO:0000256" key="1">
    <source>
        <dbReference type="ARBA" id="ARBA00004123"/>
    </source>
</evidence>
<keyword evidence="5" id="KW-0131">Cell cycle</keyword>
<feature type="region of interest" description="Disordered" evidence="6">
    <location>
        <begin position="115"/>
        <end position="135"/>
    </location>
</feature>
<dbReference type="Pfam" id="PF02463">
    <property type="entry name" value="SMC_N"/>
    <property type="match status" value="1"/>
</dbReference>
<evidence type="ECO:0000256" key="5">
    <source>
        <dbReference type="ARBA" id="ARBA00023306"/>
    </source>
</evidence>
<gene>
    <name evidence="8" type="ORF">TSOC_014482</name>
</gene>
<feature type="domain" description="RecF/RecN/SMC N-terminal" evidence="7">
    <location>
        <begin position="13"/>
        <end position="98"/>
    </location>
</feature>
<dbReference type="GO" id="GO:0003677">
    <property type="term" value="F:DNA binding"/>
    <property type="evidence" value="ECO:0007669"/>
    <property type="project" value="TreeGrafter"/>
</dbReference>
<evidence type="ECO:0000256" key="6">
    <source>
        <dbReference type="SAM" id="MobiDB-lite"/>
    </source>
</evidence>
<proteinExistence type="predicted"/>
<protein>
    <submittedName>
        <fullName evidence="8">Structural maintenance of chromosomes protein 1</fullName>
    </submittedName>
</protein>
<evidence type="ECO:0000313" key="9">
    <source>
        <dbReference type="Proteomes" id="UP000236333"/>
    </source>
</evidence>
<name>A0A2J7ZHJ2_9CHLO</name>
<keyword evidence="9" id="KW-1185">Reference proteome</keyword>
<dbReference type="Gene3D" id="3.40.50.300">
    <property type="entry name" value="P-loop containing nucleotide triphosphate hydrolases"/>
    <property type="match status" value="1"/>
</dbReference>
<keyword evidence="3" id="KW-0498">Mitosis</keyword>
<organism evidence="8 9">
    <name type="scientific">Tetrabaena socialis</name>
    <dbReference type="NCBI Taxonomy" id="47790"/>
    <lineage>
        <taxon>Eukaryota</taxon>
        <taxon>Viridiplantae</taxon>
        <taxon>Chlorophyta</taxon>
        <taxon>core chlorophytes</taxon>
        <taxon>Chlorophyceae</taxon>
        <taxon>CS clade</taxon>
        <taxon>Chlamydomonadales</taxon>
        <taxon>Tetrabaenaceae</taxon>
        <taxon>Tetrabaena</taxon>
    </lineage>
</organism>
<dbReference type="AlphaFoldDB" id="A0A2J7ZHJ2"/>
<sequence>MAADIEYQYTHGHISRLEVEDFKSYRGRQHIGPFKAFTAVIGPNGSGKSNLMDAISFVLGIRTTHLRGSLQELLYRDGRKEAKEEDQPRRASVKLVYVLEVRRVPRCRASWGSVPLSRPVPRRRGASAGRWRRPA</sequence>
<dbReference type="OrthoDB" id="5575062at2759"/>
<comment type="caution">
    <text evidence="8">The sequence shown here is derived from an EMBL/GenBank/DDBJ whole genome shotgun (WGS) entry which is preliminary data.</text>
</comment>
<dbReference type="EMBL" id="PGGS01002212">
    <property type="protein sequence ID" value="PNG99745.1"/>
    <property type="molecule type" value="Genomic_DNA"/>
</dbReference>
<dbReference type="GO" id="GO:0005634">
    <property type="term" value="C:nucleus"/>
    <property type="evidence" value="ECO:0007669"/>
    <property type="project" value="UniProtKB-SubCell"/>
</dbReference>